<keyword evidence="3" id="KW-0677">Repeat</keyword>
<feature type="region of interest" description="Disordered" evidence="6">
    <location>
        <begin position="170"/>
        <end position="202"/>
    </location>
</feature>
<gene>
    <name evidence="7" type="ORF">Q8F55_006418</name>
</gene>
<dbReference type="EMBL" id="JBBXJM010000005">
    <property type="protein sequence ID" value="KAL1407005.1"/>
    <property type="molecule type" value="Genomic_DNA"/>
</dbReference>
<reference evidence="7 8" key="1">
    <citation type="submission" date="2023-08" db="EMBL/GenBank/DDBJ databases">
        <title>Annotated Genome Sequence of Vanrija albida AlHP1.</title>
        <authorList>
            <person name="Herzog R."/>
        </authorList>
    </citation>
    <scope>NUCLEOTIDE SEQUENCE [LARGE SCALE GENOMIC DNA]</scope>
    <source>
        <strain evidence="7 8">AlHP1</strain>
    </source>
</reference>
<keyword evidence="4" id="KW-0040">ANK repeat</keyword>
<dbReference type="PANTHER" id="PTHR15263:SF1">
    <property type="entry name" value="NF-KAPPA-B INHIBITOR-LIKE PROTEIN 1"/>
    <property type="match status" value="1"/>
</dbReference>
<accession>A0ABR3PX51</accession>
<evidence type="ECO:0000313" key="7">
    <source>
        <dbReference type="EMBL" id="KAL1407005.1"/>
    </source>
</evidence>
<keyword evidence="2" id="KW-0597">Phosphoprotein</keyword>
<feature type="compositionally biased region" description="Basic and acidic residues" evidence="6">
    <location>
        <begin position="8"/>
        <end position="44"/>
    </location>
</feature>
<protein>
    <recommendedName>
        <fullName evidence="9">J domain-containing protein</fullName>
    </recommendedName>
</protein>
<evidence type="ECO:0000256" key="4">
    <source>
        <dbReference type="ARBA" id="ARBA00023043"/>
    </source>
</evidence>
<comment type="caution">
    <text evidence="7">The sequence shown here is derived from an EMBL/GenBank/DDBJ whole genome shotgun (WGS) entry which is preliminary data.</text>
</comment>
<dbReference type="GeneID" id="95987461"/>
<keyword evidence="5" id="KW-0539">Nucleus</keyword>
<evidence type="ECO:0000256" key="3">
    <source>
        <dbReference type="ARBA" id="ARBA00022737"/>
    </source>
</evidence>
<evidence type="ECO:0000313" key="8">
    <source>
        <dbReference type="Proteomes" id="UP001565368"/>
    </source>
</evidence>
<evidence type="ECO:0000256" key="5">
    <source>
        <dbReference type="ARBA" id="ARBA00023242"/>
    </source>
</evidence>
<name>A0ABR3PX51_9TREE</name>
<evidence type="ECO:0000256" key="2">
    <source>
        <dbReference type="ARBA" id="ARBA00022553"/>
    </source>
</evidence>
<keyword evidence="8" id="KW-1185">Reference proteome</keyword>
<evidence type="ECO:0008006" key="9">
    <source>
        <dbReference type="Google" id="ProtNLM"/>
    </source>
</evidence>
<dbReference type="InterPro" id="IPR038753">
    <property type="entry name" value="NFKBIL1"/>
</dbReference>
<evidence type="ECO:0000256" key="1">
    <source>
        <dbReference type="ARBA" id="ARBA00004123"/>
    </source>
</evidence>
<proteinExistence type="predicted"/>
<dbReference type="Proteomes" id="UP001565368">
    <property type="component" value="Unassembled WGS sequence"/>
</dbReference>
<feature type="region of interest" description="Disordered" evidence="6">
    <location>
        <begin position="1"/>
        <end position="80"/>
    </location>
</feature>
<comment type="subcellular location">
    <subcellularLocation>
        <location evidence="1">Nucleus</location>
    </subcellularLocation>
</comment>
<evidence type="ECO:0000256" key="6">
    <source>
        <dbReference type="SAM" id="MobiDB-lite"/>
    </source>
</evidence>
<feature type="compositionally biased region" description="Basic and acidic residues" evidence="6">
    <location>
        <begin position="170"/>
        <end position="201"/>
    </location>
</feature>
<organism evidence="7 8">
    <name type="scientific">Vanrija albida</name>
    <dbReference type="NCBI Taxonomy" id="181172"/>
    <lineage>
        <taxon>Eukaryota</taxon>
        <taxon>Fungi</taxon>
        <taxon>Dikarya</taxon>
        <taxon>Basidiomycota</taxon>
        <taxon>Agaricomycotina</taxon>
        <taxon>Tremellomycetes</taxon>
        <taxon>Trichosporonales</taxon>
        <taxon>Trichosporonaceae</taxon>
        <taxon>Vanrija</taxon>
    </lineage>
</organism>
<dbReference type="RefSeq" id="XP_069206949.1">
    <property type="nucleotide sequence ID" value="XM_069354878.1"/>
</dbReference>
<sequence>MPPSSDYDMPKPSKMKMKESKTDKAERLYRKEQRRILREQERIRRANASSSVFSPPRQARDESISPPRYGPNAGKRARLDDDWEEREDFLSNMEWLHDDELRYHEPGHIFAGWEDFVPARHRPTASNARREGWAEVDLDPRGPVPPLEDMTEGEYSDFIREGLRARLRHAEQAAAERARQARRDEDARRARERALHEERQARDRKRAKYAEWARREEHVATERAKRADPAKDAAARTYQRGRWRAACAALVVDGEAADVVAVELRFDDIPWPVYRARPEGDYELLLGLDDLTIENVRSFLFALADDEAKDGKATEARRKVLRDAIRLFHPDRFYGRALPRVRENDRERVREGVEKVSRLINDLLTAK</sequence>
<dbReference type="PANTHER" id="PTHR15263">
    <property type="entry name" value="I-KAPPA-B-LIKE PROTEIN IKBL"/>
    <property type="match status" value="1"/>
</dbReference>